<dbReference type="InterPro" id="IPR007577">
    <property type="entry name" value="GlycoTrfase_DXD_sugar-bd_CS"/>
</dbReference>
<dbReference type="Proteomes" id="UP001209878">
    <property type="component" value="Unassembled WGS sequence"/>
</dbReference>
<dbReference type="SUPFAM" id="SSF53448">
    <property type="entry name" value="Nucleotide-diphospho-sugar transferases"/>
    <property type="match status" value="1"/>
</dbReference>
<dbReference type="Gene3D" id="3.90.550.20">
    <property type="match status" value="1"/>
</dbReference>
<keyword evidence="2" id="KW-1185">Reference proteome</keyword>
<protein>
    <submittedName>
        <fullName evidence="1">Uncharacterized protein</fullName>
    </submittedName>
</protein>
<name>A0AAD9P0L5_RIDPI</name>
<accession>A0AAD9P0L5</accession>
<dbReference type="PANTHER" id="PTHR46830:SF1">
    <property type="entry name" value="ALPHA-1,4-N-ACETYLGLUCOSAMINYLTRANSFERASE"/>
    <property type="match status" value="1"/>
</dbReference>
<dbReference type="InterPro" id="IPR029044">
    <property type="entry name" value="Nucleotide-diphossugar_trans"/>
</dbReference>
<reference evidence="1" key="1">
    <citation type="journal article" date="2023" name="Mol. Biol. Evol.">
        <title>Third-Generation Sequencing Reveals the Adaptive Role of the Epigenome in Three Deep-Sea Polychaetes.</title>
        <authorList>
            <person name="Perez M."/>
            <person name="Aroh O."/>
            <person name="Sun Y."/>
            <person name="Lan Y."/>
            <person name="Juniper S.K."/>
            <person name="Young C.R."/>
            <person name="Angers B."/>
            <person name="Qian P.Y."/>
        </authorList>
    </citation>
    <scope>NUCLEOTIDE SEQUENCE</scope>
    <source>
        <strain evidence="1">R07B-5</strain>
    </source>
</reference>
<evidence type="ECO:0000313" key="1">
    <source>
        <dbReference type="EMBL" id="KAK2185859.1"/>
    </source>
</evidence>
<evidence type="ECO:0000313" key="2">
    <source>
        <dbReference type="Proteomes" id="UP001209878"/>
    </source>
</evidence>
<organism evidence="1 2">
    <name type="scientific">Ridgeia piscesae</name>
    <name type="common">Tubeworm</name>
    <dbReference type="NCBI Taxonomy" id="27915"/>
    <lineage>
        <taxon>Eukaryota</taxon>
        <taxon>Metazoa</taxon>
        <taxon>Spiralia</taxon>
        <taxon>Lophotrochozoa</taxon>
        <taxon>Annelida</taxon>
        <taxon>Polychaeta</taxon>
        <taxon>Sedentaria</taxon>
        <taxon>Canalipalpata</taxon>
        <taxon>Sabellida</taxon>
        <taxon>Siboglinidae</taxon>
        <taxon>Ridgeia</taxon>
    </lineage>
</organism>
<dbReference type="Pfam" id="PF04488">
    <property type="entry name" value="Gly_transf_sug"/>
    <property type="match status" value="1"/>
</dbReference>
<dbReference type="EMBL" id="JAODUO010000220">
    <property type="protein sequence ID" value="KAK2185859.1"/>
    <property type="molecule type" value="Genomic_DNA"/>
</dbReference>
<dbReference type="PANTHER" id="PTHR46830">
    <property type="entry name" value="TRANSFERASE, PUTATIVE-RELATED"/>
    <property type="match status" value="1"/>
</dbReference>
<gene>
    <name evidence="1" type="ORF">NP493_220g00014</name>
</gene>
<proteinExistence type="predicted"/>
<dbReference type="AlphaFoldDB" id="A0AAD9P0L5"/>
<sequence>MSTLRFVRPRRIFFWHDAVPTGAWWRFIRQKINESTTTLVMMQRDPPETIFDRPIGYDEHQSDVIRLEAMVKYGGIYHDLDVVILRPLDPLYCYETTLGEELPNWLCNGFIMAVPNATFLRLWYEQYRTFDSSNWNYHSVVVPGILANSHPELVHVEKDSIHKPNWEQLDELYQPGYLYKWKSHNYAIHLWYRKYDVEHTPDTIKQLDTTMGQIFRFIYYGKSNRIF</sequence>
<comment type="caution">
    <text evidence="1">The sequence shown here is derived from an EMBL/GenBank/DDBJ whole genome shotgun (WGS) entry which is preliminary data.</text>
</comment>